<proteinExistence type="predicted"/>
<organism evidence="1">
    <name type="scientific">uncultured Caudovirales phage</name>
    <dbReference type="NCBI Taxonomy" id="2100421"/>
    <lineage>
        <taxon>Viruses</taxon>
        <taxon>Duplodnaviria</taxon>
        <taxon>Heunggongvirae</taxon>
        <taxon>Uroviricota</taxon>
        <taxon>Caudoviricetes</taxon>
        <taxon>Peduoviridae</taxon>
        <taxon>Maltschvirus</taxon>
        <taxon>Maltschvirus maltsch</taxon>
    </lineage>
</organism>
<name>A0A6J5QB17_9CAUD</name>
<evidence type="ECO:0000313" key="1">
    <source>
        <dbReference type="EMBL" id="CAB4181499.1"/>
    </source>
</evidence>
<dbReference type="EMBL" id="LR797022">
    <property type="protein sequence ID" value="CAB4181499.1"/>
    <property type="molecule type" value="Genomic_DNA"/>
</dbReference>
<sequence>MNRRGLFGAFALSPFIAINAIAKERPTGEPDSEQTRLVINGTMKSDPSAERRGSFFVPHNEYDPNKQVTLSVGEDGHLWLKTANGQWKRVVTE</sequence>
<protein>
    <submittedName>
        <fullName evidence="1">Uncharacterized protein</fullName>
    </submittedName>
</protein>
<reference evidence="1" key="1">
    <citation type="submission" date="2020-05" db="EMBL/GenBank/DDBJ databases">
        <authorList>
            <person name="Chiriac C."/>
            <person name="Salcher M."/>
            <person name="Ghai R."/>
            <person name="Kavagutti S V."/>
        </authorList>
    </citation>
    <scope>NUCLEOTIDE SEQUENCE</scope>
</reference>
<gene>
    <name evidence="1" type="ORF">UFOVP1071_39</name>
</gene>
<accession>A0A6J5QB17</accession>